<protein>
    <submittedName>
        <fullName evidence="3">Uncharacterized protein</fullName>
    </submittedName>
</protein>
<organism evidence="3 4">
    <name type="scientific">Mycena maculata</name>
    <dbReference type="NCBI Taxonomy" id="230809"/>
    <lineage>
        <taxon>Eukaryota</taxon>
        <taxon>Fungi</taxon>
        <taxon>Dikarya</taxon>
        <taxon>Basidiomycota</taxon>
        <taxon>Agaricomycotina</taxon>
        <taxon>Agaricomycetes</taxon>
        <taxon>Agaricomycetidae</taxon>
        <taxon>Agaricales</taxon>
        <taxon>Marasmiineae</taxon>
        <taxon>Mycenaceae</taxon>
        <taxon>Mycena</taxon>
    </lineage>
</organism>
<sequence>MSMNLLRLLLYVVLASLVTQSGDVSFIAVQYRDVLPAFDWGTIAASCTRNAFRTLLSPRIILPVSRLRDRPPNWPHEITPVNVSFPATDPLGVSFFSGRPTLPQPQLRDNNPAAKSFSEVSWAVITDICIILAASGFSGFFIGLSSPAISAI</sequence>
<evidence type="ECO:0000313" key="3">
    <source>
        <dbReference type="EMBL" id="KAJ7777958.1"/>
    </source>
</evidence>
<comment type="caution">
    <text evidence="3">The sequence shown here is derived from an EMBL/GenBank/DDBJ whole genome shotgun (WGS) entry which is preliminary data.</text>
</comment>
<accession>A0AAD7K6Q5</accession>
<proteinExistence type="predicted"/>
<keyword evidence="1" id="KW-1133">Transmembrane helix</keyword>
<reference evidence="3" key="1">
    <citation type="submission" date="2023-03" db="EMBL/GenBank/DDBJ databases">
        <title>Massive genome expansion in bonnet fungi (Mycena s.s.) driven by repeated elements and novel gene families across ecological guilds.</title>
        <authorList>
            <consortium name="Lawrence Berkeley National Laboratory"/>
            <person name="Harder C.B."/>
            <person name="Miyauchi S."/>
            <person name="Viragh M."/>
            <person name="Kuo A."/>
            <person name="Thoen E."/>
            <person name="Andreopoulos B."/>
            <person name="Lu D."/>
            <person name="Skrede I."/>
            <person name="Drula E."/>
            <person name="Henrissat B."/>
            <person name="Morin E."/>
            <person name="Kohler A."/>
            <person name="Barry K."/>
            <person name="LaButti K."/>
            <person name="Morin E."/>
            <person name="Salamov A."/>
            <person name="Lipzen A."/>
            <person name="Mereny Z."/>
            <person name="Hegedus B."/>
            <person name="Baldrian P."/>
            <person name="Stursova M."/>
            <person name="Weitz H."/>
            <person name="Taylor A."/>
            <person name="Grigoriev I.V."/>
            <person name="Nagy L.G."/>
            <person name="Martin F."/>
            <person name="Kauserud H."/>
        </authorList>
    </citation>
    <scope>NUCLEOTIDE SEQUENCE</scope>
    <source>
        <strain evidence="3">CBHHK188m</strain>
    </source>
</reference>
<dbReference type="Proteomes" id="UP001215280">
    <property type="component" value="Unassembled WGS sequence"/>
</dbReference>
<evidence type="ECO:0000313" key="4">
    <source>
        <dbReference type="Proteomes" id="UP001215280"/>
    </source>
</evidence>
<dbReference type="EMBL" id="JARJLG010000009">
    <property type="protein sequence ID" value="KAJ7777958.1"/>
    <property type="molecule type" value="Genomic_DNA"/>
</dbReference>
<evidence type="ECO:0000256" key="2">
    <source>
        <dbReference type="SAM" id="SignalP"/>
    </source>
</evidence>
<keyword evidence="2" id="KW-0732">Signal</keyword>
<keyword evidence="1" id="KW-0472">Membrane</keyword>
<name>A0AAD7K6Q5_9AGAR</name>
<keyword evidence="1" id="KW-0812">Transmembrane</keyword>
<gene>
    <name evidence="3" type="ORF">DFH07DRAFT_570504</name>
</gene>
<keyword evidence="4" id="KW-1185">Reference proteome</keyword>
<feature type="chain" id="PRO_5042037836" evidence="2">
    <location>
        <begin position="16"/>
        <end position="152"/>
    </location>
</feature>
<feature type="signal peptide" evidence="2">
    <location>
        <begin position="1"/>
        <end position="15"/>
    </location>
</feature>
<feature type="transmembrane region" description="Helical" evidence="1">
    <location>
        <begin position="120"/>
        <end position="144"/>
    </location>
</feature>
<dbReference type="AlphaFoldDB" id="A0AAD7K6Q5"/>
<evidence type="ECO:0000256" key="1">
    <source>
        <dbReference type="SAM" id="Phobius"/>
    </source>
</evidence>